<dbReference type="Proteomes" id="UP001635816">
    <property type="component" value="Unassembled WGS sequence"/>
</dbReference>
<name>A0ABW9LFJ8_9MYCO</name>
<dbReference type="EMBL" id="JBKBDD010000008">
    <property type="protein sequence ID" value="MFN6545772.1"/>
    <property type="molecule type" value="Genomic_DNA"/>
</dbReference>
<comment type="caution">
    <text evidence="1">The sequence shown here is derived from an EMBL/GenBank/DDBJ whole genome shotgun (WGS) entry which is preliminary data.</text>
</comment>
<sequence>MEELTEIAGLPAFYDWSGTAVMLQDIAHGTSFEELVGLDQTRWAVVAVDLHACSGPGGRSGLAVYAVDLREWDVKQPERRRSAPAQDTSQEALCVTKILRTDLGITDVLSQMKTAHVRFRSTLVRDARLFVWPSV</sequence>
<proteinExistence type="predicted"/>
<evidence type="ECO:0000313" key="2">
    <source>
        <dbReference type="Proteomes" id="UP001635816"/>
    </source>
</evidence>
<gene>
    <name evidence="1" type="ORF">ACK4CT_21505</name>
</gene>
<protein>
    <submittedName>
        <fullName evidence="1">Uncharacterized protein</fullName>
    </submittedName>
</protein>
<reference evidence="1 2" key="1">
    <citation type="submission" date="2024-12" db="EMBL/GenBank/DDBJ databases">
        <title>The coexistence of Mycolicibacterium septicum and Mycolicibacterium nivoides in clinical samples.</title>
        <authorList>
            <person name="Wang C."/>
            <person name="Feng Y."/>
            <person name="Zong Z."/>
        </authorList>
    </citation>
    <scope>NUCLEOTIDE SEQUENCE [LARGE SCALE GENOMIC DNA]</scope>
    <source>
        <strain evidence="1 2">120309</strain>
    </source>
</reference>
<dbReference type="GeneID" id="300558654"/>
<keyword evidence="2" id="KW-1185">Reference proteome</keyword>
<dbReference type="RefSeq" id="WP_090424735.1">
    <property type="nucleotide sequence ID" value="NZ_CP034072.1"/>
</dbReference>
<evidence type="ECO:0000313" key="1">
    <source>
        <dbReference type="EMBL" id="MFN6545772.1"/>
    </source>
</evidence>
<accession>A0ABW9LFJ8</accession>
<organism evidence="1 2">
    <name type="scientific">Mycolicibacterium nivoides</name>
    <dbReference type="NCBI Taxonomy" id="2487344"/>
    <lineage>
        <taxon>Bacteria</taxon>
        <taxon>Bacillati</taxon>
        <taxon>Actinomycetota</taxon>
        <taxon>Actinomycetes</taxon>
        <taxon>Mycobacteriales</taxon>
        <taxon>Mycobacteriaceae</taxon>
        <taxon>Mycolicibacterium</taxon>
    </lineage>
</organism>